<evidence type="ECO:0000313" key="6">
    <source>
        <dbReference type="Ensembl" id="ENSDCDP00010025711.1"/>
    </source>
</evidence>
<evidence type="ECO:0000256" key="4">
    <source>
        <dbReference type="SAM" id="MobiDB-lite"/>
    </source>
</evidence>
<dbReference type="FunFam" id="2.30.30.40:FF:000133">
    <property type="entry name" value="FYN-binding protein-like isoform X2"/>
    <property type="match status" value="1"/>
</dbReference>
<keyword evidence="1 3" id="KW-0728">SH3 domain</keyword>
<dbReference type="Proteomes" id="UP000694580">
    <property type="component" value="Chromosome 3"/>
</dbReference>
<feature type="compositionally biased region" description="Acidic residues" evidence="4">
    <location>
        <begin position="518"/>
        <end position="527"/>
    </location>
</feature>
<dbReference type="AlphaFoldDB" id="A0AAY4BZQ7"/>
<protein>
    <recommendedName>
        <fullName evidence="5">SH3 domain-containing protein</fullName>
    </recommendedName>
</protein>
<dbReference type="PANTHER" id="PTHR16830:SF12">
    <property type="entry name" value="PDZ DOMAIN-CONTAINING PROTEIN"/>
    <property type="match status" value="1"/>
</dbReference>
<feature type="compositionally biased region" description="Polar residues" evidence="4">
    <location>
        <begin position="208"/>
        <end position="218"/>
    </location>
</feature>
<keyword evidence="7" id="KW-1185">Reference proteome</keyword>
<accession>A0AAY4BZQ7</accession>
<feature type="compositionally biased region" description="Basic and acidic residues" evidence="4">
    <location>
        <begin position="223"/>
        <end position="239"/>
    </location>
</feature>
<feature type="compositionally biased region" description="Basic and acidic residues" evidence="4">
    <location>
        <begin position="402"/>
        <end position="436"/>
    </location>
</feature>
<feature type="compositionally biased region" description="Basic and acidic residues" evidence="4">
    <location>
        <begin position="300"/>
        <end position="311"/>
    </location>
</feature>
<proteinExistence type="predicted"/>
<feature type="region of interest" description="Disordered" evidence="4">
    <location>
        <begin position="515"/>
        <end position="628"/>
    </location>
</feature>
<feature type="compositionally biased region" description="Acidic residues" evidence="4">
    <location>
        <begin position="385"/>
        <end position="395"/>
    </location>
</feature>
<dbReference type="GO" id="GO:0005886">
    <property type="term" value="C:plasma membrane"/>
    <property type="evidence" value="ECO:0007669"/>
    <property type="project" value="InterPro"/>
</dbReference>
<dbReference type="GeneTree" id="ENSGT00530000063460"/>
<dbReference type="Ensembl" id="ENSDCDT00010031824.1">
    <property type="protein sequence ID" value="ENSDCDP00010025711.1"/>
    <property type="gene ID" value="ENSDCDG00010016320.1"/>
</dbReference>
<feature type="region of interest" description="Disordered" evidence="4">
    <location>
        <begin position="1"/>
        <end position="437"/>
    </location>
</feature>
<dbReference type="PANTHER" id="PTHR16830">
    <property type="entry name" value="SH2 CONTAINING ADAPTOR PRAM-1 RELATED"/>
    <property type="match status" value="1"/>
</dbReference>
<feature type="compositionally biased region" description="Basic and acidic residues" evidence="4">
    <location>
        <begin position="612"/>
        <end position="628"/>
    </location>
</feature>
<dbReference type="Pfam" id="PF14603">
    <property type="entry name" value="hSH3"/>
    <property type="match status" value="2"/>
</dbReference>
<evidence type="ECO:0000256" key="2">
    <source>
        <dbReference type="ARBA" id="ARBA00022553"/>
    </source>
</evidence>
<organism evidence="6 7">
    <name type="scientific">Denticeps clupeoides</name>
    <name type="common">denticle herring</name>
    <dbReference type="NCBI Taxonomy" id="299321"/>
    <lineage>
        <taxon>Eukaryota</taxon>
        <taxon>Metazoa</taxon>
        <taxon>Chordata</taxon>
        <taxon>Craniata</taxon>
        <taxon>Vertebrata</taxon>
        <taxon>Euteleostomi</taxon>
        <taxon>Actinopterygii</taxon>
        <taxon>Neopterygii</taxon>
        <taxon>Teleostei</taxon>
        <taxon>Clupei</taxon>
        <taxon>Clupeiformes</taxon>
        <taxon>Denticipitoidei</taxon>
        <taxon>Denticipitidae</taxon>
        <taxon>Denticeps</taxon>
    </lineage>
</organism>
<dbReference type="SUPFAM" id="SSF50044">
    <property type="entry name" value="SH3-domain"/>
    <property type="match status" value="2"/>
</dbReference>
<dbReference type="GeneID" id="114786168"/>
<feature type="domain" description="SH3" evidence="5">
    <location>
        <begin position="440"/>
        <end position="507"/>
    </location>
</feature>
<dbReference type="GO" id="GO:0050852">
    <property type="term" value="P:T cell receptor signaling pathway"/>
    <property type="evidence" value="ECO:0007669"/>
    <property type="project" value="TreeGrafter"/>
</dbReference>
<keyword evidence="2" id="KW-0597">Phosphoprotein</keyword>
<evidence type="ECO:0000313" key="7">
    <source>
        <dbReference type="Proteomes" id="UP000694580"/>
    </source>
</evidence>
<reference evidence="6" key="2">
    <citation type="submission" date="2025-08" db="UniProtKB">
        <authorList>
            <consortium name="Ensembl"/>
        </authorList>
    </citation>
    <scope>IDENTIFICATION</scope>
</reference>
<name>A0AAY4BZQ7_9TELE</name>
<dbReference type="InterPro" id="IPR029294">
    <property type="entry name" value="hSH3"/>
</dbReference>
<dbReference type="GO" id="GO:0072659">
    <property type="term" value="P:protein localization to plasma membrane"/>
    <property type="evidence" value="ECO:0007669"/>
    <property type="project" value="TreeGrafter"/>
</dbReference>
<feature type="compositionally biased region" description="Acidic residues" evidence="4">
    <location>
        <begin position="546"/>
        <end position="558"/>
    </location>
</feature>
<dbReference type="InterPro" id="IPR001452">
    <property type="entry name" value="SH3_domain"/>
</dbReference>
<feature type="compositionally biased region" description="Polar residues" evidence="4">
    <location>
        <begin position="50"/>
        <end position="64"/>
    </location>
</feature>
<sequence length="719" mass="78416">MEKTDVKSIMNRFNAPATEGTVQGGRPKVPLHPTLSSGPPVLGKKPVLETSLSGSAATNSSNPKISFLKNAANNTSEARENPKIKPVVNSTHEDTKPTFAKQLHLKPKVTESSQENEVQIPFLKPVGQKPSLGTTTDPKPVFPKLQPAGAKPPWVKDAAKSEESATAATPAPKIPVTPKPKSSVNIMRQQAEDVSSGDSTVKPFVKPPTSSTHTSTGKLSMLNKERGNAKTELGVKDGVKPPASTNSPSKPPTFLKPVVGKRPSVQGSQAVSDDPSAPPKNPLPNIFALGSPPAKPNRPPKVDLEKFKKGTESVNEGVQGVAKVSSPPSIPSSQPPTGGPPALPSTLPPSLPPRPSPGMIQPEQNENSDDVKLLISGPSRKKESDSDDETYEDVMESGSHANLREEDKKREKEEKKRIEQEKKDQKERERKEQDARKRFKLVGPVQVIHKVKVPADCKGSKNELSIKQGDSIEIIRITDNPEGRWLGRTQDGTYGYVKTDSVTIDFDSLKQLPSQTDYEPDLYDDIGNDNSSSEINVRGVVLPPPPEEDDDLYDDLDDPSLAVSVPPPPQFTPDTDQSAAHIDDDIYDDVDSKEGFPPPPPLSSLPQLKSKPKADEKDPKKQKKLEKEEKEFRKKFKFDGEIRVLYQVTIVLTLSTKKWGSKDLPLIPGEILDVILKAVDNRLICRNTEGKFGYVSISNIVDDADIYDDIGNDCIYDND</sequence>
<dbReference type="PROSITE" id="PS50002">
    <property type="entry name" value="SH3"/>
    <property type="match status" value="1"/>
</dbReference>
<dbReference type="InterPro" id="IPR036028">
    <property type="entry name" value="SH3-like_dom_sf"/>
</dbReference>
<gene>
    <name evidence="6" type="primary">fyb1b</name>
</gene>
<evidence type="ECO:0000259" key="5">
    <source>
        <dbReference type="PROSITE" id="PS50002"/>
    </source>
</evidence>
<reference evidence="6 7" key="1">
    <citation type="submission" date="2020-06" db="EMBL/GenBank/DDBJ databases">
        <authorList>
            <consortium name="Wellcome Sanger Institute Data Sharing"/>
        </authorList>
    </citation>
    <scope>NUCLEOTIDE SEQUENCE [LARGE SCALE GENOMIC DNA]</scope>
</reference>
<dbReference type="RefSeq" id="XP_028828874.1">
    <property type="nucleotide sequence ID" value="XM_028973041.1"/>
</dbReference>
<evidence type="ECO:0000256" key="1">
    <source>
        <dbReference type="ARBA" id="ARBA00022443"/>
    </source>
</evidence>
<reference evidence="6" key="3">
    <citation type="submission" date="2025-09" db="UniProtKB">
        <authorList>
            <consortium name="Ensembl"/>
        </authorList>
    </citation>
    <scope>IDENTIFICATION</scope>
</reference>
<feature type="compositionally biased region" description="Pro residues" evidence="4">
    <location>
        <begin position="328"/>
        <end position="356"/>
    </location>
</feature>
<dbReference type="InterPro" id="IPR043443">
    <property type="entry name" value="FYB1/2-like"/>
</dbReference>
<feature type="compositionally biased region" description="Polar residues" evidence="4">
    <location>
        <begin position="180"/>
        <end position="199"/>
    </location>
</feature>
<dbReference type="GO" id="GO:0007229">
    <property type="term" value="P:integrin-mediated signaling pathway"/>
    <property type="evidence" value="ECO:0007669"/>
    <property type="project" value="InterPro"/>
</dbReference>
<dbReference type="Gene3D" id="2.30.30.40">
    <property type="entry name" value="SH3 Domains"/>
    <property type="match status" value="2"/>
</dbReference>
<evidence type="ECO:0000256" key="3">
    <source>
        <dbReference type="PROSITE-ProRule" id="PRU00192"/>
    </source>
</evidence>